<evidence type="ECO:0000313" key="1">
    <source>
        <dbReference type="EMBL" id="MPY47077.1"/>
    </source>
</evidence>
<reference evidence="2 3" key="1">
    <citation type="submission" date="2019-09" db="EMBL/GenBank/DDBJ databases">
        <authorList>
            <person name="Duangmal K."/>
            <person name="Teo W.F.A."/>
            <person name="Lipun K."/>
        </authorList>
    </citation>
    <scope>NUCLEOTIDE SEQUENCE [LARGE SCALE GENOMIC DNA]</scope>
    <source>
        <strain evidence="2 3">K1PN6</strain>
    </source>
</reference>
<evidence type="ECO:0000313" key="3">
    <source>
        <dbReference type="Proteomes" id="UP000373149"/>
    </source>
</evidence>
<evidence type="ECO:0000313" key="2">
    <source>
        <dbReference type="EMBL" id="MPY47216.1"/>
    </source>
</evidence>
<dbReference type="Proteomes" id="UP000373149">
    <property type="component" value="Unassembled WGS sequence"/>
</dbReference>
<dbReference type="EMBL" id="VMNX01000001">
    <property type="protein sequence ID" value="MPY47077.1"/>
    <property type="molecule type" value="Genomic_DNA"/>
</dbReference>
<protein>
    <submittedName>
        <fullName evidence="2">Uncharacterized protein</fullName>
    </submittedName>
</protein>
<gene>
    <name evidence="1" type="ORF">FPZ41_00180</name>
    <name evidence="2" type="ORF">FPZ41_00885</name>
</gene>
<name>A0A5N8WK50_9ACTN</name>
<dbReference type="AlphaFoldDB" id="A0A5N8WK50"/>
<comment type="caution">
    <text evidence="2">The sequence shown here is derived from an EMBL/GenBank/DDBJ whole genome shotgun (WGS) entry which is preliminary data.</text>
</comment>
<dbReference type="EMBL" id="VMNX01000001">
    <property type="protein sequence ID" value="MPY47216.1"/>
    <property type="molecule type" value="Genomic_DNA"/>
</dbReference>
<accession>A0A5N8WK50</accession>
<organism evidence="2 3">
    <name type="scientific">Streptomyces acidicola</name>
    <dbReference type="NCBI Taxonomy" id="2596892"/>
    <lineage>
        <taxon>Bacteria</taxon>
        <taxon>Bacillati</taxon>
        <taxon>Actinomycetota</taxon>
        <taxon>Actinomycetes</taxon>
        <taxon>Kitasatosporales</taxon>
        <taxon>Streptomycetaceae</taxon>
        <taxon>Streptomyces</taxon>
    </lineage>
</organism>
<keyword evidence="3" id="KW-1185">Reference proteome</keyword>
<dbReference type="RefSeq" id="WP_152857869.1">
    <property type="nucleotide sequence ID" value="NZ_VMNX01000001.1"/>
</dbReference>
<proteinExistence type="predicted"/>
<sequence length="124" mass="13568">MTMTPEQARIKANELLAALYAHVTDWNEAVLDQAVLAIAGGNRPFSANDLWAIVPELGRGTAGLYFSCLAKRRQPKVLVKVGDEPSVNPKAHGKPVNLYLITAEGRKFIEERRSARTQRKAAAA</sequence>